<dbReference type="InterPro" id="IPR036028">
    <property type="entry name" value="SH3-like_dom_sf"/>
</dbReference>
<keyword evidence="6" id="KW-0009">Actin-binding</keyword>
<dbReference type="InterPro" id="IPR002108">
    <property type="entry name" value="ADF-H"/>
</dbReference>
<feature type="compositionally biased region" description="Basic and acidic residues" evidence="9">
    <location>
        <begin position="283"/>
        <end position="298"/>
    </location>
</feature>
<gene>
    <name evidence="12" type="primary">Abp1_2</name>
    <name evidence="12" type="ORF">FJT64_018816</name>
</gene>
<dbReference type="Pfam" id="PF00018">
    <property type="entry name" value="SH3_1"/>
    <property type="match status" value="1"/>
</dbReference>
<evidence type="ECO:0000256" key="1">
    <source>
        <dbReference type="ARBA" id="ARBA00004245"/>
    </source>
</evidence>
<dbReference type="FunFam" id="2.30.30.40:FF:000046">
    <property type="entry name" value="Drebrin-like protein isoform B"/>
    <property type="match status" value="1"/>
</dbReference>
<dbReference type="SMART" id="SM00326">
    <property type="entry name" value="SH3"/>
    <property type="match status" value="1"/>
</dbReference>
<feature type="compositionally biased region" description="Basic and acidic residues" evidence="9">
    <location>
        <begin position="314"/>
        <end position="347"/>
    </location>
</feature>
<dbReference type="PRINTS" id="PR00452">
    <property type="entry name" value="SH3DOMAIN"/>
</dbReference>
<proteinExistence type="inferred from homology"/>
<dbReference type="PROSITE" id="PS50002">
    <property type="entry name" value="SH3"/>
    <property type="match status" value="1"/>
</dbReference>
<dbReference type="GO" id="GO:0030833">
    <property type="term" value="P:regulation of actin filament polymerization"/>
    <property type="evidence" value="ECO:0007669"/>
    <property type="project" value="TreeGrafter"/>
</dbReference>
<comment type="similarity">
    <text evidence="2">Belongs to the ABP1 family.</text>
</comment>
<feature type="domain" description="SH3" evidence="10">
    <location>
        <begin position="580"/>
        <end position="640"/>
    </location>
</feature>
<evidence type="ECO:0000256" key="5">
    <source>
        <dbReference type="ARBA" id="ARBA00023054"/>
    </source>
</evidence>
<comment type="subcellular location">
    <subcellularLocation>
        <location evidence="1">Cytoplasm</location>
        <location evidence="1">Cytoskeleton</location>
    </subcellularLocation>
</comment>
<evidence type="ECO:0000256" key="3">
    <source>
        <dbReference type="ARBA" id="ARBA00022443"/>
    </source>
</evidence>
<accession>A0A6A4WTI6</accession>
<dbReference type="Pfam" id="PF00241">
    <property type="entry name" value="Cofilin_ADF"/>
    <property type="match status" value="1"/>
</dbReference>
<comment type="caution">
    <text evidence="12">The sequence shown here is derived from an EMBL/GenBank/DDBJ whole genome shotgun (WGS) entry which is preliminary data.</text>
</comment>
<dbReference type="SUPFAM" id="SSF50044">
    <property type="entry name" value="SH3-domain"/>
    <property type="match status" value="1"/>
</dbReference>
<dbReference type="GO" id="GO:0048812">
    <property type="term" value="P:neuron projection morphogenesis"/>
    <property type="evidence" value="ECO:0007669"/>
    <property type="project" value="TreeGrafter"/>
</dbReference>
<dbReference type="Proteomes" id="UP000440578">
    <property type="component" value="Unassembled WGS sequence"/>
</dbReference>
<evidence type="ECO:0000256" key="2">
    <source>
        <dbReference type="ARBA" id="ARBA00011039"/>
    </source>
</evidence>
<evidence type="ECO:0000256" key="8">
    <source>
        <dbReference type="PROSITE-ProRule" id="PRU00192"/>
    </source>
</evidence>
<feature type="compositionally biased region" description="Low complexity" evidence="9">
    <location>
        <begin position="508"/>
        <end position="542"/>
    </location>
</feature>
<evidence type="ECO:0000313" key="13">
    <source>
        <dbReference type="Proteomes" id="UP000440578"/>
    </source>
</evidence>
<dbReference type="GO" id="GO:0051015">
    <property type="term" value="F:actin filament binding"/>
    <property type="evidence" value="ECO:0007669"/>
    <property type="project" value="TreeGrafter"/>
</dbReference>
<evidence type="ECO:0000256" key="7">
    <source>
        <dbReference type="ARBA" id="ARBA00023212"/>
    </source>
</evidence>
<feature type="region of interest" description="Disordered" evidence="9">
    <location>
        <begin position="180"/>
        <end position="212"/>
    </location>
</feature>
<dbReference type="SMART" id="SM00102">
    <property type="entry name" value="ADF"/>
    <property type="match status" value="1"/>
</dbReference>
<evidence type="ECO:0000259" key="10">
    <source>
        <dbReference type="PROSITE" id="PS50002"/>
    </source>
</evidence>
<dbReference type="GO" id="GO:0098974">
    <property type="term" value="P:postsynaptic actin cytoskeleton organization"/>
    <property type="evidence" value="ECO:0007669"/>
    <property type="project" value="TreeGrafter"/>
</dbReference>
<dbReference type="PANTHER" id="PTHR10829">
    <property type="entry name" value="CORTACTIN AND DREBRIN"/>
    <property type="match status" value="1"/>
</dbReference>
<keyword evidence="7" id="KW-0206">Cytoskeleton</keyword>
<dbReference type="SUPFAM" id="SSF55753">
    <property type="entry name" value="Actin depolymerizing proteins"/>
    <property type="match status" value="1"/>
</dbReference>
<dbReference type="PROSITE" id="PS51263">
    <property type="entry name" value="ADF_H"/>
    <property type="match status" value="1"/>
</dbReference>
<dbReference type="GO" id="GO:0045211">
    <property type="term" value="C:postsynaptic membrane"/>
    <property type="evidence" value="ECO:0007669"/>
    <property type="project" value="TreeGrafter"/>
</dbReference>
<dbReference type="PANTHER" id="PTHR10829:SF25">
    <property type="entry name" value="DREBRIN-LIKE PROTEIN"/>
    <property type="match status" value="1"/>
</dbReference>
<dbReference type="OrthoDB" id="5971719at2759"/>
<protein>
    <submittedName>
        <fullName evidence="12">Drebrin-like protein</fullName>
    </submittedName>
</protein>
<dbReference type="GO" id="GO:0045773">
    <property type="term" value="P:positive regulation of axon extension"/>
    <property type="evidence" value="ECO:0007669"/>
    <property type="project" value="TreeGrafter"/>
</dbReference>
<dbReference type="GO" id="GO:0030427">
    <property type="term" value="C:site of polarized growth"/>
    <property type="evidence" value="ECO:0007669"/>
    <property type="project" value="TreeGrafter"/>
</dbReference>
<evidence type="ECO:0000256" key="9">
    <source>
        <dbReference type="SAM" id="MobiDB-lite"/>
    </source>
</evidence>
<keyword evidence="4" id="KW-0963">Cytoplasm</keyword>
<dbReference type="Gene3D" id="2.30.30.40">
    <property type="entry name" value="SH3 Domains"/>
    <property type="match status" value="1"/>
</dbReference>
<organism evidence="12 13">
    <name type="scientific">Amphibalanus amphitrite</name>
    <name type="common">Striped barnacle</name>
    <name type="synonym">Balanus amphitrite</name>
    <dbReference type="NCBI Taxonomy" id="1232801"/>
    <lineage>
        <taxon>Eukaryota</taxon>
        <taxon>Metazoa</taxon>
        <taxon>Ecdysozoa</taxon>
        <taxon>Arthropoda</taxon>
        <taxon>Crustacea</taxon>
        <taxon>Multicrustacea</taxon>
        <taxon>Cirripedia</taxon>
        <taxon>Thoracica</taxon>
        <taxon>Thoracicalcarea</taxon>
        <taxon>Balanomorpha</taxon>
        <taxon>Balanoidea</taxon>
        <taxon>Balanidae</taxon>
        <taxon>Amphibalaninae</taxon>
        <taxon>Amphibalanus</taxon>
    </lineage>
</organism>
<dbReference type="GO" id="GO:0030027">
    <property type="term" value="C:lamellipodium"/>
    <property type="evidence" value="ECO:0007669"/>
    <property type="project" value="TreeGrafter"/>
</dbReference>
<dbReference type="InterPro" id="IPR029006">
    <property type="entry name" value="ADF-H/Gelsolin-like_dom_sf"/>
</dbReference>
<feature type="domain" description="ADF-H" evidence="11">
    <location>
        <begin position="4"/>
        <end position="133"/>
    </location>
</feature>
<feature type="region of interest" description="Disordered" evidence="9">
    <location>
        <begin position="235"/>
        <end position="265"/>
    </location>
</feature>
<dbReference type="Gene3D" id="3.40.20.10">
    <property type="entry name" value="Severin"/>
    <property type="match status" value="1"/>
</dbReference>
<evidence type="ECO:0000256" key="6">
    <source>
        <dbReference type="ARBA" id="ARBA00023203"/>
    </source>
</evidence>
<keyword evidence="5" id="KW-0175">Coiled coil</keyword>
<feature type="region of interest" description="Disordered" evidence="9">
    <location>
        <begin position="283"/>
        <end position="555"/>
    </location>
</feature>
<feature type="compositionally biased region" description="Polar residues" evidence="9">
    <location>
        <begin position="301"/>
        <end position="311"/>
    </location>
</feature>
<dbReference type="CDD" id="cd11281">
    <property type="entry name" value="ADF_drebrin_like"/>
    <property type="match status" value="1"/>
</dbReference>
<evidence type="ECO:0000256" key="4">
    <source>
        <dbReference type="ARBA" id="ARBA00022490"/>
    </source>
</evidence>
<name>A0A6A4WTI6_AMPAM</name>
<feature type="compositionally biased region" description="Pro residues" evidence="9">
    <location>
        <begin position="446"/>
        <end position="464"/>
    </location>
</feature>
<dbReference type="AlphaFoldDB" id="A0A6A4WTI6"/>
<evidence type="ECO:0000313" key="12">
    <source>
        <dbReference type="EMBL" id="KAF0310125.1"/>
    </source>
</evidence>
<dbReference type="InterPro" id="IPR035717">
    <property type="entry name" value="Drebrin-like_SH3"/>
</dbReference>
<keyword evidence="13" id="KW-1185">Reference proteome</keyword>
<dbReference type="CDD" id="cd11960">
    <property type="entry name" value="SH3_Abp1_eu"/>
    <property type="match status" value="1"/>
</dbReference>
<dbReference type="GO" id="GO:0030864">
    <property type="term" value="C:cortical actin cytoskeleton"/>
    <property type="evidence" value="ECO:0007669"/>
    <property type="project" value="TreeGrafter"/>
</dbReference>
<dbReference type="GO" id="GO:0014069">
    <property type="term" value="C:postsynaptic density"/>
    <property type="evidence" value="ECO:0007669"/>
    <property type="project" value="TreeGrafter"/>
</dbReference>
<reference evidence="12 13" key="1">
    <citation type="submission" date="2019-07" db="EMBL/GenBank/DDBJ databases">
        <title>Draft genome assembly of a fouling barnacle, Amphibalanus amphitrite (Darwin, 1854): The first reference genome for Thecostraca.</title>
        <authorList>
            <person name="Kim W."/>
        </authorList>
    </citation>
    <scope>NUCLEOTIDE SEQUENCE [LARGE SCALE GENOMIC DNA]</scope>
    <source>
        <strain evidence="12">SNU_AA5</strain>
        <tissue evidence="12">Soma without cirri and trophi</tissue>
    </source>
</reference>
<sequence>MAVDLKTNETKLLAAWKDVTDDKSETDWALFGYDGHTNTLKVVSSGDGGLTELSEDLNSNKIMYAFCRLLDPKTSLPKYVLINWQGEGAPMSRKGSCTNHMRDVAALLHGHHLTVHARDEDEVDEQAILEKLVRAGSSAYNFKQRSTETSPQSKPVGTNYHRIVPTAEINLSERDKFWERQEQEEKQRQQEELTRVAEEKARLETERNRREGTNYHRIVPTAEINLSERDKFWERQEQEEKQRQQEELTRVAEEKARLETERNRREVEAAKLRERHELERSRTINEARQAERKADRVLSQDGEQTARWQQSLAEDQRAEEERRHRADRLRAERKQEAEELIGHRTGEARAVFARGTASGQLSSGPTSPVGRPGGVARRWPPAAAQHSTGQQEPAAAARPAGRLNGSAVPAGGAPNGHRDPAPAARESAPAPAPAAAPTATFTQREPSPPPVPAHAPKEPSPAPGPVSAQREPSPPPVPAHAQVPAPAPEPASVRQPEPAPAAAYSHSEPAPAAAYTQPEPAAAPAAAYTAPEPAAAAAYTQPEPEPERGHADGAGPAVITGEVQITTVTGELASVSIAPEHGLCAQALYDYQAVDDTEITFDPGDIITNIEQIDEGWWQGVSPAGQFGLFPANYVQLINA</sequence>
<dbReference type="GO" id="GO:0005884">
    <property type="term" value="C:actin filament"/>
    <property type="evidence" value="ECO:0007669"/>
    <property type="project" value="TreeGrafter"/>
</dbReference>
<evidence type="ECO:0000259" key="11">
    <source>
        <dbReference type="PROSITE" id="PS51263"/>
    </source>
</evidence>
<feature type="compositionally biased region" description="Low complexity" evidence="9">
    <location>
        <begin position="421"/>
        <end position="439"/>
    </location>
</feature>
<keyword evidence="3 8" id="KW-0728">SH3 domain</keyword>
<dbReference type="EMBL" id="VIIS01000344">
    <property type="protein sequence ID" value="KAF0310125.1"/>
    <property type="molecule type" value="Genomic_DNA"/>
</dbReference>
<feature type="compositionally biased region" description="Polar residues" evidence="9">
    <location>
        <begin position="357"/>
        <end position="366"/>
    </location>
</feature>
<dbReference type="InterPro" id="IPR001452">
    <property type="entry name" value="SH3_domain"/>
</dbReference>
<dbReference type="GO" id="GO:0030425">
    <property type="term" value="C:dendrite"/>
    <property type="evidence" value="ECO:0007669"/>
    <property type="project" value="TreeGrafter"/>
</dbReference>